<dbReference type="InterPro" id="IPR043127">
    <property type="entry name" value="Sec-1-like_dom3a"/>
</dbReference>
<evidence type="ECO:0000313" key="4">
    <source>
        <dbReference type="Proteomes" id="UP000000707"/>
    </source>
</evidence>
<dbReference type="InterPro" id="IPR027482">
    <property type="entry name" value="Sec1-like_dom2"/>
</dbReference>
<dbReference type="eggNOG" id="KOG1300">
    <property type="taxonomic scope" value="Eukaryota"/>
</dbReference>
<dbReference type="PIRSF" id="PIRSF005715">
    <property type="entry name" value="VPS45_Sec1"/>
    <property type="match status" value="1"/>
</dbReference>
<feature type="compositionally biased region" description="Basic residues" evidence="2">
    <location>
        <begin position="752"/>
        <end position="761"/>
    </location>
</feature>
<dbReference type="GO" id="GO:0016192">
    <property type="term" value="P:vesicle-mediated transport"/>
    <property type="evidence" value="ECO:0007669"/>
    <property type="project" value="InterPro"/>
</dbReference>
<dbReference type="HOGENOM" id="CLU_009210_1_0_1"/>
<evidence type="ECO:0000256" key="1">
    <source>
        <dbReference type="ARBA" id="ARBA00009884"/>
    </source>
</evidence>
<dbReference type="Gene3D" id="1.25.40.60">
    <property type="match status" value="1"/>
</dbReference>
<feature type="compositionally biased region" description="Polar residues" evidence="2">
    <location>
        <begin position="683"/>
        <end position="692"/>
    </location>
</feature>
<name>G3BCT7_CANTC</name>
<dbReference type="EMBL" id="GL996528">
    <property type="protein sequence ID" value="EGV60206.1"/>
    <property type="molecule type" value="Genomic_DNA"/>
</dbReference>
<dbReference type="InterPro" id="IPR001619">
    <property type="entry name" value="Sec1-like"/>
</dbReference>
<dbReference type="PANTHER" id="PTHR11679">
    <property type="entry name" value="VESICLE PROTEIN SORTING-ASSOCIATED"/>
    <property type="match status" value="1"/>
</dbReference>
<feature type="region of interest" description="Disordered" evidence="2">
    <location>
        <begin position="671"/>
        <end position="705"/>
    </location>
</feature>
<protein>
    <submittedName>
        <fullName evidence="3">Sec1-like protein</fullName>
    </submittedName>
</protein>
<evidence type="ECO:0000256" key="2">
    <source>
        <dbReference type="SAM" id="MobiDB-lite"/>
    </source>
</evidence>
<keyword evidence="4" id="KW-1185">Reference proteome</keyword>
<feature type="compositionally biased region" description="Low complexity" evidence="2">
    <location>
        <begin position="693"/>
        <end position="705"/>
    </location>
</feature>
<organism evidence="4">
    <name type="scientific">Candida tenuis (strain ATCC 10573 / BCRC 21748 / CBS 615 / JCM 9827 / NBRC 10315 / NRRL Y-1498 / VKM Y-70)</name>
    <name type="common">Yeast</name>
    <name type="synonym">Yamadazyma tenuis</name>
    <dbReference type="NCBI Taxonomy" id="590646"/>
    <lineage>
        <taxon>Eukaryota</taxon>
        <taxon>Fungi</taxon>
        <taxon>Dikarya</taxon>
        <taxon>Ascomycota</taxon>
        <taxon>Saccharomycotina</taxon>
        <taxon>Pichiomycetes</taxon>
        <taxon>Debaryomycetaceae</taxon>
        <taxon>Yamadazyma</taxon>
    </lineage>
</organism>
<dbReference type="STRING" id="590646.G3BCT7"/>
<dbReference type="KEGG" id="cten:18246309"/>
<comment type="similarity">
    <text evidence="1">Belongs to the STXBP/unc-18/SEC1 family.</text>
</comment>
<accession>G3BCT7</accession>
<proteinExistence type="inferred from homology"/>
<dbReference type="Gene3D" id="3.40.50.2060">
    <property type="match status" value="1"/>
</dbReference>
<dbReference type="Pfam" id="PF00995">
    <property type="entry name" value="Sec1"/>
    <property type="match status" value="1"/>
</dbReference>
<dbReference type="InterPro" id="IPR036045">
    <property type="entry name" value="Sec1-like_sf"/>
</dbReference>
<feature type="compositionally biased region" description="Polar residues" evidence="2">
    <location>
        <begin position="721"/>
        <end position="747"/>
    </location>
</feature>
<dbReference type="AlphaFoldDB" id="G3BCT7"/>
<gene>
    <name evidence="3" type="ORF">CANTEDRAFT_111714</name>
</gene>
<dbReference type="Proteomes" id="UP000000707">
    <property type="component" value="Unassembled WGS sequence"/>
</dbReference>
<reference evidence="3 4" key="1">
    <citation type="journal article" date="2011" name="Proc. Natl. Acad. Sci. U.S.A.">
        <title>Comparative genomics of xylose-fermenting fungi for enhanced biofuel production.</title>
        <authorList>
            <person name="Wohlbach D.J."/>
            <person name="Kuo A."/>
            <person name="Sato T.K."/>
            <person name="Potts K.M."/>
            <person name="Salamov A.A."/>
            <person name="LaButti K.M."/>
            <person name="Sun H."/>
            <person name="Clum A."/>
            <person name="Pangilinan J.L."/>
            <person name="Lindquist E.A."/>
            <person name="Lucas S."/>
            <person name="Lapidus A."/>
            <person name="Jin M."/>
            <person name="Gunawan C."/>
            <person name="Balan V."/>
            <person name="Dale B.E."/>
            <person name="Jeffries T.W."/>
            <person name="Zinkel R."/>
            <person name="Barry K.W."/>
            <person name="Grigoriev I.V."/>
            <person name="Gasch A.P."/>
        </authorList>
    </citation>
    <scope>NUCLEOTIDE SEQUENCE [LARGE SCALE GENOMIC DNA]</scope>
    <source>
        <strain evidence="4">ATCC 10573 / BCRC 21748 / CBS 615 / JCM 9827 / NBRC 10315 / NRRL Y-1498 / VKM Y-70</strain>
    </source>
</reference>
<dbReference type="OrthoDB" id="2228at2759"/>
<sequence>MSKVKDPSSLFELQKRYLLDQIKSIQLPGNLYTLVIDDKTEALLYQVLKKDQLLRVVTSIEKIDERRKQQTFLEAIYFIDPSLYTLNCVIADAINHRYKKGWGLFLPILESDSRVYQFYHSAKFLKNPKIQNYFDFGENIHFTEASMFPMEARVFLTDDKTPNSMPIYFNENCSELVLTQVRNVAKSLVNLMVVTGEYPLIRFYSPQNQYFYKATRLSELIADEFQRQIDDYARSHHDFPPEENQGKPRSILLVVDRTIDLFAPLLHEFTYQAMAMDIVPSLERDGVYKYQSENEKGEFTEISSKVANETDEDWVNLRHLHIIESSELIVNKINELIQNNPLMVDRSRAKNSSDLMHIVANLRGFDDERKQISLHRSLIDACLDLNGERKLAEFAADFEQTCCAEGISFEGEKVKHLHDDLIVLLARDDLHINDKMRLVLIYGLYRGGLIEADFVKIAKFLGVRDTQIISLVSRCFYNLHKLGFPVVKEKLSDPKVKKKMFHTINNDGTYNTSRFGPGIKSIMQFLIRYQLDEDWFPYFRDKPLQDDIPAEIAIMNSQQATSTSLRNARIKASWAQSSNKVGQSSTKSKQRIFCYVAGGITYSEIRSMYELSNTLNKDFYIGSESILKPRDFLIGLQSIDKVKQMSDLNLNLYNELTTTKEPPLYLFESSERHHLQSRPAPGNISTQNSSRVSSNLGSANSASSSSVNQMNVDFNSFNLNSQPSSNTVPSHYQKRVSSFSTNSTTSEPTKEKKSRLKRLFK</sequence>
<dbReference type="Gene3D" id="3.40.50.1910">
    <property type="match status" value="1"/>
</dbReference>
<dbReference type="SUPFAM" id="SSF56815">
    <property type="entry name" value="Sec1/munc18-like (SM) proteins"/>
    <property type="match status" value="1"/>
</dbReference>
<dbReference type="InterPro" id="IPR043154">
    <property type="entry name" value="Sec-1-like_dom1"/>
</dbReference>
<dbReference type="GeneID" id="18246309"/>
<evidence type="ECO:0000313" key="3">
    <source>
        <dbReference type="EMBL" id="EGV60206.1"/>
    </source>
</evidence>
<dbReference type="Gene3D" id="3.90.830.10">
    <property type="entry name" value="Syntaxin Binding Protein 1, Chain A, domain 2"/>
    <property type="match status" value="1"/>
</dbReference>
<feature type="region of interest" description="Disordered" evidence="2">
    <location>
        <begin position="721"/>
        <end position="761"/>
    </location>
</feature>